<feature type="compositionally biased region" description="Basic residues" evidence="2">
    <location>
        <begin position="335"/>
        <end position="348"/>
    </location>
</feature>
<protein>
    <submittedName>
        <fullName evidence="3">Uncharacterized protein</fullName>
    </submittedName>
</protein>
<dbReference type="GO" id="GO:0010427">
    <property type="term" value="F:abscisic acid binding"/>
    <property type="evidence" value="ECO:0007669"/>
    <property type="project" value="TreeGrafter"/>
</dbReference>
<evidence type="ECO:0000313" key="3">
    <source>
        <dbReference type="EMBL" id="JAT78198.1"/>
    </source>
</evidence>
<dbReference type="AlphaFoldDB" id="A0A1D2AGC2"/>
<reference evidence="3" key="1">
    <citation type="submission" date="2015-08" db="EMBL/GenBank/DDBJ databases">
        <authorList>
            <person name="Babu N.S."/>
            <person name="Beckwith C.J."/>
            <person name="Beseler K.G."/>
            <person name="Brison A."/>
            <person name="Carone J.V."/>
            <person name="Caskin T.P."/>
            <person name="Diamond M."/>
            <person name="Durham M.E."/>
            <person name="Foxe J.M."/>
            <person name="Go M."/>
            <person name="Henderson B.A."/>
            <person name="Jones I.B."/>
            <person name="McGettigan J.A."/>
            <person name="Micheletti S.J."/>
            <person name="Nasrallah M.E."/>
            <person name="Ortiz D."/>
            <person name="Piller C.R."/>
            <person name="Privatt S.R."/>
            <person name="Schneider S.L."/>
            <person name="Sharp S."/>
            <person name="Smith T.C."/>
            <person name="Stanton J.D."/>
            <person name="Ullery H.E."/>
            <person name="Wilson R.J."/>
            <person name="Serrano M.G."/>
            <person name="Buck G."/>
            <person name="Lee V."/>
            <person name="Wang Y."/>
            <person name="Carvalho R."/>
            <person name="Voegtly L."/>
            <person name="Shi R."/>
            <person name="Duckworth R."/>
            <person name="Johnson A."/>
            <person name="Loviza R."/>
            <person name="Walstead R."/>
            <person name="Shah Z."/>
            <person name="Kiflezghi M."/>
            <person name="Wade K."/>
            <person name="Ball S.L."/>
            <person name="Bradley K.W."/>
            <person name="Asai D.J."/>
            <person name="Bowman C.A."/>
            <person name="Russell D.A."/>
            <person name="Pope W.H."/>
            <person name="Jacobs-Sera D."/>
            <person name="Hendrix R.W."/>
            <person name="Hatfull G.F."/>
        </authorList>
    </citation>
    <scope>NUCLEOTIDE SEQUENCE</scope>
</reference>
<dbReference type="PANTHER" id="PTHR15948">
    <property type="entry name" value="G-PROTEIN COUPLED RECEPTOR 89-RELATED"/>
    <property type="match status" value="1"/>
</dbReference>
<feature type="coiled-coil region" evidence="1">
    <location>
        <begin position="69"/>
        <end position="96"/>
    </location>
</feature>
<evidence type="ECO:0000256" key="1">
    <source>
        <dbReference type="SAM" id="Coils"/>
    </source>
</evidence>
<accession>A0A1D2AGC2</accession>
<organism evidence="3">
    <name type="scientific">Auxenochlorella protothecoides</name>
    <name type="common">Green microalga</name>
    <name type="synonym">Chlorella protothecoides</name>
    <dbReference type="NCBI Taxonomy" id="3075"/>
    <lineage>
        <taxon>Eukaryota</taxon>
        <taxon>Viridiplantae</taxon>
        <taxon>Chlorophyta</taxon>
        <taxon>core chlorophytes</taxon>
        <taxon>Trebouxiophyceae</taxon>
        <taxon>Chlorellales</taxon>
        <taxon>Chlorellaceae</taxon>
        <taxon>Auxenochlorella</taxon>
    </lineage>
</organism>
<feature type="compositionally biased region" description="Pro residues" evidence="2">
    <location>
        <begin position="244"/>
        <end position="256"/>
    </location>
</feature>
<keyword evidence="1" id="KW-0175">Coiled coil</keyword>
<dbReference type="PANTHER" id="PTHR15948:SF0">
    <property type="entry name" value="GOLGI PH REGULATOR A-RELATED"/>
    <property type="match status" value="1"/>
</dbReference>
<dbReference type="InterPro" id="IPR015672">
    <property type="entry name" value="GPHR/GTG"/>
</dbReference>
<sequence length="405" mass="42384">AARAALADKRRRIEVLECGCAAEAGDVLAGGAAGTASSPASGHSLVRWVSGALRPGPGKRALGTLRAEAGALESLVSALRAEAAELRRERRRAARARTASGHARNALGYLLSLYCVYRMLAAARSLLWGEPGRGADPVGTLVRVAVGVLTRGAVQVDTHILSQVGLCVCVLRGGQAMVDGVSYGEFPRGMSDFFLPLACAPLLQHLHADSGQDGPPMLPPCCQSYAMSLPPIAHLSSRQGACPPAHPLTPPIPLSSPLPRAKTVHDAGLRGGHLRHLPPRLPAQRAARAELADRRAPRRAPRLPPHRAVGLPRGVHPPAPASPAGAGPPRGGDRRARRQRQRGHRRPAPGRLQRLVQPSVPGRGAGLHRALLDGGAPGPRRGRRPPAPVYAAPPGGRGVSVRSER</sequence>
<dbReference type="EMBL" id="GDKF01000424">
    <property type="protein sequence ID" value="JAT78198.1"/>
    <property type="molecule type" value="Transcribed_RNA"/>
</dbReference>
<proteinExistence type="predicted"/>
<feature type="region of interest" description="Disordered" evidence="2">
    <location>
        <begin position="237"/>
        <end position="405"/>
    </location>
</feature>
<feature type="non-terminal residue" evidence="3">
    <location>
        <position position="1"/>
    </location>
</feature>
<dbReference type="GO" id="GO:0009737">
    <property type="term" value="P:response to abscisic acid"/>
    <property type="evidence" value="ECO:0007669"/>
    <property type="project" value="TreeGrafter"/>
</dbReference>
<evidence type="ECO:0000256" key="2">
    <source>
        <dbReference type="SAM" id="MobiDB-lite"/>
    </source>
</evidence>
<feature type="compositionally biased region" description="Basic residues" evidence="2">
    <location>
        <begin position="296"/>
        <end position="305"/>
    </location>
</feature>
<gene>
    <name evidence="3" type="ORF">g.31721</name>
</gene>
<name>A0A1D2AGC2_AUXPR</name>